<dbReference type="Proteomes" id="UP000516660">
    <property type="component" value="Chromosome"/>
</dbReference>
<gene>
    <name evidence="2" type="ORF">H9X71_08145</name>
</gene>
<dbReference type="AlphaFoldDB" id="A0A7L7YYR8"/>
<dbReference type="EMBL" id="CP061274">
    <property type="protein sequence ID" value="QOD42621.1"/>
    <property type="molecule type" value="Genomic_DNA"/>
</dbReference>
<organism evidence="2 3">
    <name type="scientific">Clavibacter zhangzhiyongii</name>
    <dbReference type="NCBI Taxonomy" id="2768071"/>
    <lineage>
        <taxon>Bacteria</taxon>
        <taxon>Bacillati</taxon>
        <taxon>Actinomycetota</taxon>
        <taxon>Actinomycetes</taxon>
        <taxon>Micrococcales</taxon>
        <taxon>Microbacteriaceae</taxon>
        <taxon>Clavibacter</taxon>
    </lineage>
</organism>
<feature type="transmembrane region" description="Helical" evidence="1">
    <location>
        <begin position="99"/>
        <end position="119"/>
    </location>
</feature>
<reference evidence="2 3" key="1">
    <citation type="submission" date="2020-08" db="EMBL/GenBank/DDBJ databases">
        <title>Description of Clavibacter zhangzhiyonge sp. nov., a phytopathogenic actinobacterium isolated from barley seeds, causing leaf brown spot and decline.</title>
        <authorList>
            <person name="Tian Q."/>
            <person name="Chuan J."/>
            <person name="Zhao W."/>
            <person name="Li X."/>
        </authorList>
    </citation>
    <scope>NUCLEOTIDE SEQUENCE [LARGE SCALE GENOMIC DNA]</scope>
    <source>
        <strain evidence="2 3">DM1</strain>
    </source>
</reference>
<dbReference type="RefSeq" id="WP_191146645.1">
    <property type="nucleotide sequence ID" value="NZ_CP061274.1"/>
</dbReference>
<keyword evidence="3" id="KW-1185">Reference proteome</keyword>
<keyword evidence="1" id="KW-0472">Membrane</keyword>
<feature type="transmembrane region" description="Helical" evidence="1">
    <location>
        <begin position="126"/>
        <end position="143"/>
    </location>
</feature>
<feature type="transmembrane region" description="Helical" evidence="1">
    <location>
        <begin position="67"/>
        <end position="87"/>
    </location>
</feature>
<keyword evidence="1" id="KW-0812">Transmembrane</keyword>
<dbReference type="KEGG" id="czh:H9X71_08145"/>
<evidence type="ECO:0000313" key="3">
    <source>
        <dbReference type="Proteomes" id="UP000516660"/>
    </source>
</evidence>
<keyword evidence="1" id="KW-1133">Transmembrane helix</keyword>
<proteinExistence type="predicted"/>
<accession>A0A7L7YYR8</accession>
<protein>
    <submittedName>
        <fullName evidence="2">Uncharacterized protein</fullName>
    </submittedName>
</protein>
<evidence type="ECO:0000256" key="1">
    <source>
        <dbReference type="SAM" id="Phobius"/>
    </source>
</evidence>
<feature type="transmembrane region" description="Helical" evidence="1">
    <location>
        <begin position="39"/>
        <end position="60"/>
    </location>
</feature>
<sequence>MRRLLAAAALGSTFALLQVGVFAVAVSPEGIRSTTLVQAFAFLDLGSMWAVVGLVGGGLMPRMRGSIVAGALTLLAAVWSYYGVLWLGTPGTRSSLWPVAVWSSAAVVGGPVLGAVGALGRRRDGWSLVAWIGGPLLVVLETGREVLVGDEGGYVPLHVAAWILTGIAAGIAARRFRVASRTEAA</sequence>
<evidence type="ECO:0000313" key="2">
    <source>
        <dbReference type="EMBL" id="QOD42621.1"/>
    </source>
</evidence>
<name>A0A7L7YYR8_9MICO</name>
<feature type="transmembrane region" description="Helical" evidence="1">
    <location>
        <begin position="155"/>
        <end position="173"/>
    </location>
</feature>